<dbReference type="EMBL" id="QXTE01000006">
    <property type="protein sequence ID" value="TFK15188.1"/>
    <property type="molecule type" value="Genomic_DNA"/>
</dbReference>
<proteinExistence type="predicted"/>
<organism evidence="1 2">
    <name type="scientific">Platysternon megacephalum</name>
    <name type="common">big-headed turtle</name>
    <dbReference type="NCBI Taxonomy" id="55544"/>
    <lineage>
        <taxon>Eukaryota</taxon>
        <taxon>Metazoa</taxon>
        <taxon>Chordata</taxon>
        <taxon>Craniata</taxon>
        <taxon>Vertebrata</taxon>
        <taxon>Euteleostomi</taxon>
        <taxon>Archelosauria</taxon>
        <taxon>Testudinata</taxon>
        <taxon>Testudines</taxon>
        <taxon>Cryptodira</taxon>
        <taxon>Durocryptodira</taxon>
        <taxon>Testudinoidea</taxon>
        <taxon>Platysternidae</taxon>
        <taxon>Platysternon</taxon>
    </lineage>
</organism>
<reference evidence="1 2" key="1">
    <citation type="submission" date="2019-04" db="EMBL/GenBank/DDBJ databases">
        <title>Draft genome of the big-headed turtle Platysternon megacephalum.</title>
        <authorList>
            <person name="Gong S."/>
        </authorList>
    </citation>
    <scope>NUCLEOTIDE SEQUENCE [LARGE SCALE GENOMIC DNA]</scope>
    <source>
        <strain evidence="1">DO16091913</strain>
        <tissue evidence="1">Muscle</tissue>
    </source>
</reference>
<evidence type="ECO:0000313" key="2">
    <source>
        <dbReference type="Proteomes" id="UP000297703"/>
    </source>
</evidence>
<sequence length="103" mass="11119">MTEKSLIGAPSSQSLPPKVAAITETATLMGELVQEGLWRDAGGAAPVLSTELRAELKQSRDKDPPLPPLRHYGTKLAWNELTQATHTRTICWGLQPLLGPLPP</sequence>
<keyword evidence="2" id="KW-1185">Reference proteome</keyword>
<gene>
    <name evidence="1" type="ORF">DR999_PMT01482</name>
</gene>
<protein>
    <submittedName>
        <fullName evidence="1">Amyloid beta A4 protein-binding family B member 2</fullName>
    </submittedName>
</protein>
<accession>A0A4D9F713</accession>
<evidence type="ECO:0000313" key="1">
    <source>
        <dbReference type="EMBL" id="TFK15188.1"/>
    </source>
</evidence>
<dbReference type="AlphaFoldDB" id="A0A4D9F713"/>
<dbReference type="Proteomes" id="UP000297703">
    <property type="component" value="Unassembled WGS sequence"/>
</dbReference>
<comment type="caution">
    <text evidence="1">The sequence shown here is derived from an EMBL/GenBank/DDBJ whole genome shotgun (WGS) entry which is preliminary data.</text>
</comment>
<reference evidence="1 2" key="2">
    <citation type="submission" date="2019-04" db="EMBL/GenBank/DDBJ databases">
        <title>The genome sequence of big-headed turtle.</title>
        <authorList>
            <person name="Gong S."/>
        </authorList>
    </citation>
    <scope>NUCLEOTIDE SEQUENCE [LARGE SCALE GENOMIC DNA]</scope>
    <source>
        <strain evidence="1">DO16091913</strain>
        <tissue evidence="1">Muscle</tissue>
    </source>
</reference>
<name>A0A4D9F713_9SAUR</name>